<dbReference type="Proteomes" id="UP001241377">
    <property type="component" value="Unassembled WGS sequence"/>
</dbReference>
<organism evidence="1 2">
    <name type="scientific">Naganishia cerealis</name>
    <dbReference type="NCBI Taxonomy" id="610337"/>
    <lineage>
        <taxon>Eukaryota</taxon>
        <taxon>Fungi</taxon>
        <taxon>Dikarya</taxon>
        <taxon>Basidiomycota</taxon>
        <taxon>Agaricomycotina</taxon>
        <taxon>Tremellomycetes</taxon>
        <taxon>Filobasidiales</taxon>
        <taxon>Filobasidiaceae</taxon>
        <taxon>Naganishia</taxon>
    </lineage>
</organism>
<dbReference type="EMBL" id="JASBWR010000123">
    <property type="protein sequence ID" value="KAJ9093463.1"/>
    <property type="molecule type" value="Genomic_DNA"/>
</dbReference>
<keyword evidence="2" id="KW-1185">Reference proteome</keyword>
<protein>
    <submittedName>
        <fullName evidence="1">Uncharacterized protein</fullName>
    </submittedName>
</protein>
<evidence type="ECO:0000313" key="2">
    <source>
        <dbReference type="Proteomes" id="UP001241377"/>
    </source>
</evidence>
<evidence type="ECO:0000313" key="1">
    <source>
        <dbReference type="EMBL" id="KAJ9093463.1"/>
    </source>
</evidence>
<name>A0ACC2V303_9TREE</name>
<comment type="caution">
    <text evidence="1">The sequence shown here is derived from an EMBL/GenBank/DDBJ whole genome shotgun (WGS) entry which is preliminary data.</text>
</comment>
<reference evidence="1" key="1">
    <citation type="submission" date="2023-04" db="EMBL/GenBank/DDBJ databases">
        <title>Draft Genome sequencing of Naganishia species isolated from polar environments using Oxford Nanopore Technology.</title>
        <authorList>
            <person name="Leo P."/>
            <person name="Venkateswaran K."/>
        </authorList>
    </citation>
    <scope>NUCLEOTIDE SEQUENCE</scope>
    <source>
        <strain evidence="1">MNA-CCFEE 5261</strain>
    </source>
</reference>
<accession>A0ACC2V303</accession>
<gene>
    <name evidence="1" type="ORF">QFC19_008322</name>
</gene>
<proteinExistence type="predicted"/>
<sequence>MAPEIFRKAGHGKPVDIWAIGVITYFLLCGYTPFDRDSQYEEMQAIIQGDYKFEPKEYWQGVSAEAKAFVRKCLTIDPTNRPTAGELLQDTWLKNVEEHYVATPQGSATDLLPNVRKAFDARKTFRKAVLGMMAVHRLQDAMGQSASARAEQEEKATLRGEVEQYKREAEEENADQVLNPDAVQS</sequence>